<evidence type="ECO:0000313" key="2">
    <source>
        <dbReference type="EMBL" id="NBL64080.1"/>
    </source>
</evidence>
<reference evidence="3" key="1">
    <citation type="submission" date="2020-01" db="EMBL/GenBank/DDBJ databases">
        <title>Sphingomonas sp. strain CSW-10.</title>
        <authorList>
            <person name="Chen W.-M."/>
        </authorList>
    </citation>
    <scope>NUCLEOTIDE SEQUENCE [LARGE SCALE GENOMIC DNA]</scope>
    <source>
        <strain evidence="3">NST-5</strain>
    </source>
</reference>
<evidence type="ECO:0000256" key="1">
    <source>
        <dbReference type="SAM" id="Phobius"/>
    </source>
</evidence>
<feature type="transmembrane region" description="Helical" evidence="1">
    <location>
        <begin position="6"/>
        <end position="24"/>
    </location>
</feature>
<feature type="transmembrane region" description="Helical" evidence="1">
    <location>
        <begin position="77"/>
        <end position="99"/>
    </location>
</feature>
<gene>
    <name evidence="2" type="ORF">GV828_02565</name>
</gene>
<evidence type="ECO:0000313" key="3">
    <source>
        <dbReference type="Proteomes" id="UP000798602"/>
    </source>
</evidence>
<keyword evidence="3" id="KW-1185">Reference proteome</keyword>
<sequence length="113" mass="12961">MHKQFFLNILLASMAIIVGVYTIFTMQKKGASLFQIFISNITALSWNGQFNLDFSCYLMLSGIWIMWRNKFSTSSIIFAPFAMVIGIIVFAPYLLFLLYKENGDLKKLIVGDR</sequence>
<name>A0ABW9ZAG1_9FLAO</name>
<keyword evidence="1" id="KW-1133">Transmembrane helix</keyword>
<proteinExistence type="predicted"/>
<evidence type="ECO:0008006" key="4">
    <source>
        <dbReference type="Google" id="ProtNLM"/>
    </source>
</evidence>
<accession>A0ABW9ZAG1</accession>
<keyword evidence="1" id="KW-0472">Membrane</keyword>
<protein>
    <recommendedName>
        <fullName evidence="4">DUF2834 domain-containing protein</fullName>
    </recommendedName>
</protein>
<comment type="caution">
    <text evidence="2">The sequence shown here is derived from an EMBL/GenBank/DDBJ whole genome shotgun (WGS) entry which is preliminary data.</text>
</comment>
<dbReference type="Proteomes" id="UP000798602">
    <property type="component" value="Unassembled WGS sequence"/>
</dbReference>
<organism evidence="2 3">
    <name type="scientific">Flavobacterium ichthyis</name>
    <dbReference type="NCBI Taxonomy" id="2698827"/>
    <lineage>
        <taxon>Bacteria</taxon>
        <taxon>Pseudomonadati</taxon>
        <taxon>Bacteroidota</taxon>
        <taxon>Flavobacteriia</taxon>
        <taxon>Flavobacteriales</taxon>
        <taxon>Flavobacteriaceae</taxon>
        <taxon>Flavobacterium</taxon>
    </lineage>
</organism>
<dbReference type="EMBL" id="JAABLM010000002">
    <property type="protein sequence ID" value="NBL64080.1"/>
    <property type="molecule type" value="Genomic_DNA"/>
</dbReference>
<keyword evidence="1" id="KW-0812">Transmembrane</keyword>